<organism evidence="2 3">
    <name type="scientific">Microbacterium phyllosphaerae</name>
    <dbReference type="NCBI Taxonomy" id="124798"/>
    <lineage>
        <taxon>Bacteria</taxon>
        <taxon>Bacillati</taxon>
        <taxon>Actinomycetota</taxon>
        <taxon>Actinomycetes</taxon>
        <taxon>Micrococcales</taxon>
        <taxon>Microbacteriaceae</taxon>
        <taxon>Microbacterium</taxon>
    </lineage>
</organism>
<dbReference type="Proteomes" id="UP000703720">
    <property type="component" value="Unassembled WGS sequence"/>
</dbReference>
<keyword evidence="1" id="KW-0812">Transmembrane</keyword>
<name>A0ABS4WN48_9MICO</name>
<evidence type="ECO:0000313" key="3">
    <source>
        <dbReference type="Proteomes" id="UP000703720"/>
    </source>
</evidence>
<dbReference type="RefSeq" id="WP_210096962.1">
    <property type="nucleotide sequence ID" value="NZ_BAAAIO010000001.1"/>
</dbReference>
<evidence type="ECO:0000256" key="1">
    <source>
        <dbReference type="SAM" id="Phobius"/>
    </source>
</evidence>
<dbReference type="EMBL" id="JAGIOA010000001">
    <property type="protein sequence ID" value="MBP2377630.1"/>
    <property type="molecule type" value="Genomic_DNA"/>
</dbReference>
<keyword evidence="1" id="KW-1133">Transmembrane helix</keyword>
<proteinExistence type="predicted"/>
<protein>
    <submittedName>
        <fullName evidence="2">Uncharacterized protein</fullName>
    </submittedName>
</protein>
<feature type="transmembrane region" description="Helical" evidence="1">
    <location>
        <begin position="6"/>
        <end position="25"/>
    </location>
</feature>
<gene>
    <name evidence="2" type="ORF">JOF42_001125</name>
</gene>
<accession>A0ABS4WN48</accession>
<sequence length="167" mass="18542">MDSPLFFIVVIIAVIVLAIFLPRWVRRSSGSAGDRESRRISASRLDEALHELGTTIVLRAPEAVTREIVDSIVLQQPRKFTVLPDGGYGIRFVEPDDTVMRLIAAEDGTRLQVEGFREYLGAPKTTQFWAELRSRVAAAATARSIVADAGQDVRHRRDATTGSWTLH</sequence>
<reference evidence="2 3" key="1">
    <citation type="submission" date="2021-03" db="EMBL/GenBank/DDBJ databases">
        <title>Sequencing the genomes of 1000 actinobacteria strains.</title>
        <authorList>
            <person name="Klenk H.-P."/>
        </authorList>
    </citation>
    <scope>NUCLEOTIDE SEQUENCE [LARGE SCALE GENOMIC DNA]</scope>
    <source>
        <strain evidence="2 3">DSM 13468</strain>
    </source>
</reference>
<evidence type="ECO:0000313" key="2">
    <source>
        <dbReference type="EMBL" id="MBP2377630.1"/>
    </source>
</evidence>
<keyword evidence="3" id="KW-1185">Reference proteome</keyword>
<keyword evidence="1" id="KW-0472">Membrane</keyword>
<comment type="caution">
    <text evidence="2">The sequence shown here is derived from an EMBL/GenBank/DDBJ whole genome shotgun (WGS) entry which is preliminary data.</text>
</comment>